<sequence length="284" mass="31456">MITPVLYFILFKYIPMFGVVIAFKDYNVVSGILNSPNVGFKHFRMFFENPAAWTLIKNTLLLNLYQLAVCFPLPVILALALNEIRNGWFKRTVQMVTYAPYFISTVVIVSMIILALNPRLGIVNNMLAALGLEPINFLGIPTFFRSIFVWSDAWQTTGYSAIIYLAALAGVDPSLYEAAKVDGASRIQKMWNIDLPGILPAAVIILILTVGSLMAVGFEKVFLLQNPLNLSHSEVMATYVYKLGLLNNNFSFATAVGLFNSVVNLTMLIAVNTVARRVSGSGLW</sequence>
<reference evidence="9 10" key="1">
    <citation type="submission" date="2021-07" db="EMBL/GenBank/DDBJ databases">
        <title>Paenibacillus radiodurans sp. nov., isolated from the southeastern edge of Tengger Desert.</title>
        <authorList>
            <person name="Zhang G."/>
        </authorList>
    </citation>
    <scope>NUCLEOTIDE SEQUENCE [LARGE SCALE GENOMIC DNA]</scope>
    <source>
        <strain evidence="9 10">CCM 7311</strain>
    </source>
</reference>
<keyword evidence="6 7" id="KW-0472">Membrane</keyword>
<evidence type="ECO:0000256" key="7">
    <source>
        <dbReference type="RuleBase" id="RU363032"/>
    </source>
</evidence>
<name>A0ABS7C6B5_9BACL</name>
<evidence type="ECO:0000256" key="4">
    <source>
        <dbReference type="ARBA" id="ARBA00022692"/>
    </source>
</evidence>
<evidence type="ECO:0000256" key="1">
    <source>
        <dbReference type="ARBA" id="ARBA00004651"/>
    </source>
</evidence>
<dbReference type="SUPFAM" id="SSF161098">
    <property type="entry name" value="MetI-like"/>
    <property type="match status" value="1"/>
</dbReference>
<dbReference type="CDD" id="cd06261">
    <property type="entry name" value="TM_PBP2"/>
    <property type="match status" value="1"/>
</dbReference>
<keyword evidence="10" id="KW-1185">Reference proteome</keyword>
<dbReference type="Proteomes" id="UP001519887">
    <property type="component" value="Unassembled WGS sequence"/>
</dbReference>
<keyword evidence="5 7" id="KW-1133">Transmembrane helix</keyword>
<dbReference type="PROSITE" id="PS50928">
    <property type="entry name" value="ABC_TM1"/>
    <property type="match status" value="1"/>
</dbReference>
<gene>
    <name evidence="9" type="ORF">K0U00_20550</name>
</gene>
<dbReference type="InterPro" id="IPR050809">
    <property type="entry name" value="UgpAE/MalFG_permease"/>
</dbReference>
<evidence type="ECO:0000313" key="10">
    <source>
        <dbReference type="Proteomes" id="UP001519887"/>
    </source>
</evidence>
<comment type="similarity">
    <text evidence="7">Belongs to the binding-protein-dependent transport system permease family.</text>
</comment>
<evidence type="ECO:0000259" key="8">
    <source>
        <dbReference type="PROSITE" id="PS50928"/>
    </source>
</evidence>
<feature type="transmembrane region" description="Helical" evidence="7">
    <location>
        <begin position="250"/>
        <end position="271"/>
    </location>
</feature>
<feature type="transmembrane region" description="Helical" evidence="7">
    <location>
        <begin position="64"/>
        <end position="84"/>
    </location>
</feature>
<dbReference type="Pfam" id="PF00528">
    <property type="entry name" value="BPD_transp_1"/>
    <property type="match status" value="1"/>
</dbReference>
<accession>A0ABS7C6B5</accession>
<dbReference type="InterPro" id="IPR035906">
    <property type="entry name" value="MetI-like_sf"/>
</dbReference>
<evidence type="ECO:0000256" key="3">
    <source>
        <dbReference type="ARBA" id="ARBA00022475"/>
    </source>
</evidence>
<keyword evidence="2 7" id="KW-0813">Transport</keyword>
<feature type="transmembrane region" description="Helical" evidence="7">
    <location>
        <begin position="197"/>
        <end position="218"/>
    </location>
</feature>
<evidence type="ECO:0000256" key="5">
    <source>
        <dbReference type="ARBA" id="ARBA00022989"/>
    </source>
</evidence>
<keyword evidence="4 7" id="KW-0812">Transmembrane</keyword>
<proteinExistence type="inferred from homology"/>
<evidence type="ECO:0000313" key="9">
    <source>
        <dbReference type="EMBL" id="MBW7456429.1"/>
    </source>
</evidence>
<evidence type="ECO:0000256" key="6">
    <source>
        <dbReference type="ARBA" id="ARBA00023136"/>
    </source>
</evidence>
<protein>
    <submittedName>
        <fullName evidence="9">ABC transporter permease subunit</fullName>
    </submittedName>
</protein>
<feature type="domain" description="ABC transmembrane type-1" evidence="8">
    <location>
        <begin position="56"/>
        <end position="271"/>
    </location>
</feature>
<comment type="caution">
    <text evidence="9">The sequence shown here is derived from an EMBL/GenBank/DDBJ whole genome shotgun (WGS) entry which is preliminary data.</text>
</comment>
<evidence type="ECO:0000256" key="2">
    <source>
        <dbReference type="ARBA" id="ARBA00022448"/>
    </source>
</evidence>
<dbReference type="InterPro" id="IPR000515">
    <property type="entry name" value="MetI-like"/>
</dbReference>
<dbReference type="EMBL" id="JAHZIK010000576">
    <property type="protein sequence ID" value="MBW7456429.1"/>
    <property type="molecule type" value="Genomic_DNA"/>
</dbReference>
<feature type="transmembrane region" description="Helical" evidence="7">
    <location>
        <begin position="96"/>
        <end position="116"/>
    </location>
</feature>
<dbReference type="Gene3D" id="1.10.3720.10">
    <property type="entry name" value="MetI-like"/>
    <property type="match status" value="1"/>
</dbReference>
<feature type="transmembrane region" description="Helical" evidence="7">
    <location>
        <begin position="5"/>
        <end position="23"/>
    </location>
</feature>
<comment type="subcellular location">
    <subcellularLocation>
        <location evidence="1 7">Cell membrane</location>
        <topology evidence="1 7">Multi-pass membrane protein</topology>
    </subcellularLocation>
</comment>
<dbReference type="PANTHER" id="PTHR43227:SF11">
    <property type="entry name" value="BLL4140 PROTEIN"/>
    <property type="match status" value="1"/>
</dbReference>
<dbReference type="PANTHER" id="PTHR43227">
    <property type="entry name" value="BLL4140 PROTEIN"/>
    <property type="match status" value="1"/>
</dbReference>
<keyword evidence="3" id="KW-1003">Cell membrane</keyword>
<organism evidence="9 10">
    <name type="scientific">Paenibacillus sepulcri</name>
    <dbReference type="NCBI Taxonomy" id="359917"/>
    <lineage>
        <taxon>Bacteria</taxon>
        <taxon>Bacillati</taxon>
        <taxon>Bacillota</taxon>
        <taxon>Bacilli</taxon>
        <taxon>Bacillales</taxon>
        <taxon>Paenibacillaceae</taxon>
        <taxon>Paenibacillus</taxon>
    </lineage>
</organism>